<proteinExistence type="inferred from homology"/>
<dbReference type="EMBL" id="SJPR01000009">
    <property type="protein sequence ID" value="TWT92846.1"/>
    <property type="molecule type" value="Genomic_DNA"/>
</dbReference>
<feature type="transmembrane region" description="Helical" evidence="14">
    <location>
        <begin position="121"/>
        <end position="148"/>
    </location>
</feature>
<dbReference type="Proteomes" id="UP000317421">
    <property type="component" value="Unassembled WGS sequence"/>
</dbReference>
<feature type="transmembrane region" description="Helical" evidence="14">
    <location>
        <begin position="6"/>
        <end position="26"/>
    </location>
</feature>
<feature type="transmembrane region" description="Helical" evidence="14">
    <location>
        <begin position="46"/>
        <end position="70"/>
    </location>
</feature>
<dbReference type="InterPro" id="IPR050277">
    <property type="entry name" value="Sodium:Solute_Symporter"/>
</dbReference>
<keyword evidence="4" id="KW-1003">Cell membrane</keyword>
<keyword evidence="8" id="KW-0915">Sodium</keyword>
<feature type="transmembrane region" description="Helical" evidence="14">
    <location>
        <begin position="300"/>
        <end position="329"/>
    </location>
</feature>
<dbReference type="InterPro" id="IPR038377">
    <property type="entry name" value="Na/Glc_symporter_sf"/>
</dbReference>
<dbReference type="Pfam" id="PF00474">
    <property type="entry name" value="SSF"/>
    <property type="match status" value="1"/>
</dbReference>
<dbReference type="GO" id="GO:0015824">
    <property type="term" value="P:proline transport"/>
    <property type="evidence" value="ECO:0007669"/>
    <property type="project" value="TreeGrafter"/>
</dbReference>
<dbReference type="InterPro" id="IPR001734">
    <property type="entry name" value="Na/solute_symporter"/>
</dbReference>
<accession>A0A5C6A0A7</accession>
<dbReference type="GO" id="GO:0015193">
    <property type="term" value="F:L-proline transmembrane transporter activity"/>
    <property type="evidence" value="ECO:0007669"/>
    <property type="project" value="TreeGrafter"/>
</dbReference>
<comment type="subcellular location">
    <subcellularLocation>
        <location evidence="1">Cell membrane</location>
        <topology evidence="1">Multi-pass membrane protein</topology>
    </subcellularLocation>
</comment>
<gene>
    <name evidence="15" type="primary">sglT_6</name>
    <name evidence="15" type="ORF">Pla108_39860</name>
</gene>
<feature type="transmembrane region" description="Helical" evidence="14">
    <location>
        <begin position="82"/>
        <end position="100"/>
    </location>
</feature>
<protein>
    <submittedName>
        <fullName evidence="15">Sodium/glucose cotransporter</fullName>
    </submittedName>
</protein>
<keyword evidence="7 14" id="KW-1133">Transmembrane helix</keyword>
<evidence type="ECO:0000256" key="13">
    <source>
        <dbReference type="RuleBase" id="RU362091"/>
    </source>
</evidence>
<keyword evidence="10 14" id="KW-0472">Membrane</keyword>
<evidence type="ECO:0000256" key="7">
    <source>
        <dbReference type="ARBA" id="ARBA00022989"/>
    </source>
</evidence>
<evidence type="ECO:0000256" key="10">
    <source>
        <dbReference type="ARBA" id="ARBA00023136"/>
    </source>
</evidence>
<keyword evidence="6" id="KW-0769">Symport</keyword>
<name>A0A5C6A0A7_9BACT</name>
<feature type="transmembrane region" description="Helical" evidence="14">
    <location>
        <begin position="353"/>
        <end position="386"/>
    </location>
</feature>
<keyword evidence="3" id="KW-0813">Transport</keyword>
<reference evidence="15 16" key="1">
    <citation type="submission" date="2019-02" db="EMBL/GenBank/DDBJ databases">
        <title>Deep-cultivation of Planctomycetes and their phenomic and genomic characterization uncovers novel biology.</title>
        <authorList>
            <person name="Wiegand S."/>
            <person name="Jogler M."/>
            <person name="Boedeker C."/>
            <person name="Pinto D."/>
            <person name="Vollmers J."/>
            <person name="Rivas-Marin E."/>
            <person name="Kohn T."/>
            <person name="Peeters S.H."/>
            <person name="Heuer A."/>
            <person name="Rast P."/>
            <person name="Oberbeckmann S."/>
            <person name="Bunk B."/>
            <person name="Jeske O."/>
            <person name="Meyerdierks A."/>
            <person name="Storesund J.E."/>
            <person name="Kallscheuer N."/>
            <person name="Luecker S."/>
            <person name="Lage O.M."/>
            <person name="Pohl T."/>
            <person name="Merkel B.J."/>
            <person name="Hornburger P."/>
            <person name="Mueller R.-W."/>
            <person name="Bruemmer F."/>
            <person name="Labrenz M."/>
            <person name="Spormann A.M."/>
            <person name="Op Den Camp H."/>
            <person name="Overmann J."/>
            <person name="Amann R."/>
            <person name="Jetten M.S.M."/>
            <person name="Mascher T."/>
            <person name="Medema M.H."/>
            <person name="Devos D.P."/>
            <person name="Kaster A.-K."/>
            <person name="Ovreas L."/>
            <person name="Rohde M."/>
            <person name="Galperin M.Y."/>
            <person name="Jogler C."/>
        </authorList>
    </citation>
    <scope>NUCLEOTIDE SEQUENCE [LARGE SCALE GENOMIC DNA]</scope>
    <source>
        <strain evidence="15 16">Pla108</strain>
    </source>
</reference>
<evidence type="ECO:0000313" key="15">
    <source>
        <dbReference type="EMBL" id="TWT92846.1"/>
    </source>
</evidence>
<dbReference type="PANTHER" id="PTHR48086">
    <property type="entry name" value="SODIUM/PROLINE SYMPORTER-RELATED"/>
    <property type="match status" value="1"/>
</dbReference>
<evidence type="ECO:0000256" key="3">
    <source>
        <dbReference type="ARBA" id="ARBA00022448"/>
    </source>
</evidence>
<dbReference type="GO" id="GO:0005298">
    <property type="term" value="F:proline:sodium symporter activity"/>
    <property type="evidence" value="ECO:0007669"/>
    <property type="project" value="TreeGrafter"/>
</dbReference>
<evidence type="ECO:0000256" key="11">
    <source>
        <dbReference type="ARBA" id="ARBA00023201"/>
    </source>
</evidence>
<dbReference type="RefSeq" id="WP_146446666.1">
    <property type="nucleotide sequence ID" value="NZ_SJPR01000009.1"/>
</dbReference>
<evidence type="ECO:0000256" key="1">
    <source>
        <dbReference type="ARBA" id="ARBA00004651"/>
    </source>
</evidence>
<dbReference type="AlphaFoldDB" id="A0A5C6A0A7"/>
<evidence type="ECO:0000256" key="9">
    <source>
        <dbReference type="ARBA" id="ARBA00023065"/>
    </source>
</evidence>
<feature type="transmembrane region" description="Helical" evidence="14">
    <location>
        <begin position="586"/>
        <end position="604"/>
    </location>
</feature>
<feature type="transmembrane region" description="Helical" evidence="14">
    <location>
        <begin position="261"/>
        <end position="279"/>
    </location>
</feature>
<dbReference type="CDD" id="cd11477">
    <property type="entry name" value="SLC5sbd_u1"/>
    <property type="match status" value="1"/>
</dbReference>
<evidence type="ECO:0000256" key="8">
    <source>
        <dbReference type="ARBA" id="ARBA00023053"/>
    </source>
</evidence>
<evidence type="ECO:0000313" key="16">
    <source>
        <dbReference type="Proteomes" id="UP000317421"/>
    </source>
</evidence>
<keyword evidence="5 14" id="KW-0812">Transmembrane</keyword>
<dbReference type="GO" id="GO:0005886">
    <property type="term" value="C:plasma membrane"/>
    <property type="evidence" value="ECO:0007669"/>
    <property type="project" value="UniProtKB-SubCell"/>
</dbReference>
<organism evidence="15 16">
    <name type="scientific">Botrimarina colliarenosi</name>
    <dbReference type="NCBI Taxonomy" id="2528001"/>
    <lineage>
        <taxon>Bacteria</taxon>
        <taxon>Pseudomonadati</taxon>
        <taxon>Planctomycetota</taxon>
        <taxon>Planctomycetia</taxon>
        <taxon>Pirellulales</taxon>
        <taxon>Lacipirellulaceae</taxon>
        <taxon>Botrimarina</taxon>
    </lineage>
</organism>
<dbReference type="PANTHER" id="PTHR48086:SF3">
    <property type="entry name" value="SODIUM_PROLINE SYMPORTER"/>
    <property type="match status" value="1"/>
</dbReference>
<feature type="transmembrane region" description="Helical" evidence="14">
    <location>
        <begin position="406"/>
        <end position="425"/>
    </location>
</feature>
<dbReference type="Gene3D" id="1.20.1730.10">
    <property type="entry name" value="Sodium/glucose cotransporter"/>
    <property type="match status" value="1"/>
</dbReference>
<sequence>MNGAHPLDLAIIAAYVAATVAIGFWISKKASKNLRSYFLGGNAIPWYFLGLSNASGMFDISGTMLMVYWLFVYGMKSVWIPWLWPVFNQIVMMVYLSVWLRRSEVLTGADWIRFRFGDGRGAQLAHLVVVLFALINVVGFLAYGFIGIGKFASTFIPLQLATDPATNANLWGLAITALTTLYVVKGGMFSVVFTEVLQFVIMTAACIGVGVIAMQQVSPEMVDAATPDGWRDLWFGWRLDLDWSGVMEAANQKITGDGWELFSLFVGLCLFKGVLASMAGPAPNYDMQRVLSARTPKEAALMSGFVSLVLLVPRYMLITGLTVLALAFFSDKLNGMGDQIDFELILPFAMREFIPVGLFGLLVAALLAAFMSTYAATVNAAPAYVVNDIYKRYFNPDASDNTYVRMSYATSVIVVLAGTAFGFVINDLKNVVNWIVGALYGGYVAANLLKWHWWRFNGWGYFWGMTGGIGSAMAIAVVVENYPRLGGFETNLALFPVTLVVSLIGCVAGSLLTEPDDPQVLREFYRKVRPWGWWGPVRDQLLAEHPDLQANRDFPRDAVNVAVGIAWQTSLTALGIFIVLKDWRSTIISLAVIAVTSLVLKFNWYDRLQDYPEGVTPAVGAAD</sequence>
<comment type="similarity">
    <text evidence="2 13">Belongs to the sodium:solute symporter (SSF) (TC 2.A.21) family.</text>
</comment>
<evidence type="ECO:0000256" key="4">
    <source>
        <dbReference type="ARBA" id="ARBA00022475"/>
    </source>
</evidence>
<keyword evidence="11" id="KW-0739">Sodium transport</keyword>
<comment type="catalytic activity">
    <reaction evidence="12">
        <text>L-proline(in) + Na(+)(in) = L-proline(out) + Na(+)(out)</text>
        <dbReference type="Rhea" id="RHEA:28967"/>
        <dbReference type="ChEBI" id="CHEBI:29101"/>
        <dbReference type="ChEBI" id="CHEBI:60039"/>
    </reaction>
</comment>
<feature type="transmembrane region" description="Helical" evidence="14">
    <location>
        <begin position="431"/>
        <end position="449"/>
    </location>
</feature>
<dbReference type="OrthoDB" id="9814523at2"/>
<comment type="caution">
    <text evidence="15">The sequence shown here is derived from an EMBL/GenBank/DDBJ whole genome shotgun (WGS) entry which is preliminary data.</text>
</comment>
<keyword evidence="9" id="KW-0406">Ion transport</keyword>
<feature type="transmembrane region" description="Helical" evidence="14">
    <location>
        <begin position="196"/>
        <end position="214"/>
    </location>
</feature>
<evidence type="ECO:0000256" key="2">
    <source>
        <dbReference type="ARBA" id="ARBA00006434"/>
    </source>
</evidence>
<evidence type="ECO:0000256" key="12">
    <source>
        <dbReference type="ARBA" id="ARBA00033708"/>
    </source>
</evidence>
<feature type="transmembrane region" description="Helical" evidence="14">
    <location>
        <begin position="461"/>
        <end position="479"/>
    </location>
</feature>
<dbReference type="PROSITE" id="PS50283">
    <property type="entry name" value="NA_SOLUT_SYMP_3"/>
    <property type="match status" value="1"/>
</dbReference>
<feature type="transmembrane region" description="Helical" evidence="14">
    <location>
        <begin position="491"/>
        <end position="512"/>
    </location>
</feature>
<keyword evidence="16" id="KW-1185">Reference proteome</keyword>
<evidence type="ECO:0000256" key="5">
    <source>
        <dbReference type="ARBA" id="ARBA00022692"/>
    </source>
</evidence>
<evidence type="ECO:0000256" key="6">
    <source>
        <dbReference type="ARBA" id="ARBA00022847"/>
    </source>
</evidence>
<feature type="transmembrane region" description="Helical" evidence="14">
    <location>
        <begin position="558"/>
        <end position="580"/>
    </location>
</feature>
<evidence type="ECO:0000256" key="14">
    <source>
        <dbReference type="SAM" id="Phobius"/>
    </source>
</evidence>